<evidence type="ECO:0000256" key="3">
    <source>
        <dbReference type="ARBA" id="ARBA00022801"/>
    </source>
</evidence>
<keyword evidence="7" id="KW-0413">Isomerase</keyword>
<evidence type="ECO:0000256" key="5">
    <source>
        <dbReference type="ARBA" id="ARBA00022840"/>
    </source>
</evidence>
<reference evidence="14" key="2">
    <citation type="submission" date="2021-09" db="EMBL/GenBank/DDBJ databases">
        <authorList>
            <person name="Gilroy R."/>
        </authorList>
    </citation>
    <scope>NUCLEOTIDE SEQUENCE</scope>
    <source>
        <strain evidence="14">CHK179-5677</strain>
    </source>
</reference>
<dbReference type="InterPro" id="IPR013986">
    <property type="entry name" value="DExx_box_DNA_helicase_dom_sf"/>
</dbReference>
<dbReference type="PROSITE" id="PS51217">
    <property type="entry name" value="UVRD_HELICASE_CTER"/>
    <property type="match status" value="1"/>
</dbReference>
<dbReference type="InterPro" id="IPR014016">
    <property type="entry name" value="UvrD-like_ATP-bd"/>
</dbReference>
<name>A0A921STX9_9FIRM</name>
<keyword evidence="6" id="KW-0238">DNA-binding</keyword>
<protein>
    <recommendedName>
        <fullName evidence="9">DNA 3'-5' helicase</fullName>
        <ecNumber evidence="9">5.6.2.4</ecNumber>
    </recommendedName>
</protein>
<reference evidence="14" key="1">
    <citation type="journal article" date="2021" name="PeerJ">
        <title>Extensive microbial diversity within the chicken gut microbiome revealed by metagenomics and culture.</title>
        <authorList>
            <person name="Gilroy R."/>
            <person name="Ravi A."/>
            <person name="Getino M."/>
            <person name="Pursley I."/>
            <person name="Horton D.L."/>
            <person name="Alikhan N.F."/>
            <person name="Baker D."/>
            <person name="Gharbi K."/>
            <person name="Hall N."/>
            <person name="Watson M."/>
            <person name="Adriaenssens E.M."/>
            <person name="Foster-Nyarko E."/>
            <person name="Jarju S."/>
            <person name="Secka A."/>
            <person name="Antonio M."/>
            <person name="Oren A."/>
            <person name="Chaudhuri R.R."/>
            <person name="La Ragione R."/>
            <person name="Hildebrand F."/>
            <person name="Pallen M.J."/>
        </authorList>
    </citation>
    <scope>NUCLEOTIDE SEQUENCE</scope>
    <source>
        <strain evidence="14">CHK179-5677</strain>
    </source>
</reference>
<evidence type="ECO:0000256" key="1">
    <source>
        <dbReference type="ARBA" id="ARBA00009922"/>
    </source>
</evidence>
<dbReference type="EMBL" id="DYUC01000122">
    <property type="protein sequence ID" value="HJG87727.1"/>
    <property type="molecule type" value="Genomic_DNA"/>
</dbReference>
<dbReference type="PANTHER" id="PTHR11070:SF2">
    <property type="entry name" value="ATP-DEPENDENT DNA HELICASE SRS2"/>
    <property type="match status" value="1"/>
</dbReference>
<keyword evidence="3 11" id="KW-0378">Hydrolase</keyword>
<evidence type="ECO:0000256" key="7">
    <source>
        <dbReference type="ARBA" id="ARBA00023235"/>
    </source>
</evidence>
<evidence type="ECO:0000256" key="6">
    <source>
        <dbReference type="ARBA" id="ARBA00023125"/>
    </source>
</evidence>
<comment type="similarity">
    <text evidence="1">Belongs to the helicase family. UvrD subfamily.</text>
</comment>
<dbReference type="Gene3D" id="1.10.486.10">
    <property type="entry name" value="PCRA, domain 4"/>
    <property type="match status" value="1"/>
</dbReference>
<evidence type="ECO:0000256" key="9">
    <source>
        <dbReference type="ARBA" id="ARBA00034808"/>
    </source>
</evidence>
<evidence type="ECO:0000256" key="4">
    <source>
        <dbReference type="ARBA" id="ARBA00022806"/>
    </source>
</evidence>
<sequence length="702" mass="79735">MDFSQFKTRFSIRLDPQQEAAVQVTEGPVLLLAVPGSGKTTVLVTRLGCMCYVRGIRPESILTMTYTVAAARDMERRFASCFGEEAAKRLSFRTINGVCSRIIRYYERVTGRSAFRLLEDGGQKSALLGELYRSQTNEFATESTIKGLQTAITYVKNQMIRGEELSEIEVEGLDFPAFYQAYCKALRDRRLMDYDDQMVYALQILRQYPRILGAVRDRYQYYCVDEAQDTSKIQHTIIRLLAGQNGNLFMVGDEDQSIYGFRAACPQALTEFDRVYPNAKVLYMEQNYRSTEQIVAAADRFIQKNRNRRPKHMRATRGSGAELREISVYDRQKQYRYLCKMAEDCNTETAVLYRDNDSALPLIDLLERSGIPYRCRQVESLFFTNRVVRDITDIIRFAREPGNAEYFLNIYYKLGAGISRALAQEAAARAGGAGETILEYIASSSAASPWTKRQCKALQTHMNNLLEEPADKAVYRIVHFMGYGAYLEERGGDLNKAEILEALGAEEPTPGRLLDRLEELREVVQAGAGTPDCPFVLSTIHSSKGLEYERVILMDVADGMLPKALPEPDASPQELDAYEEERRLFYVGMTRAKRELDIVTFRKPGLESTFSREIFPPKAKEPPKAEKRKLPQVKRLTKEQIFRLSETYEPGTRLRHKAFGLGTLVSRSGDIVIIAFDSGEVKKLALSTAIRAKQLQLEEQEI</sequence>
<dbReference type="GO" id="GO:0016787">
    <property type="term" value="F:hydrolase activity"/>
    <property type="evidence" value="ECO:0007669"/>
    <property type="project" value="UniProtKB-UniRule"/>
</dbReference>
<comment type="caution">
    <text evidence="14">The sequence shown here is derived from an EMBL/GenBank/DDBJ whole genome shotgun (WGS) entry which is preliminary data.</text>
</comment>
<dbReference type="RefSeq" id="WP_295369982.1">
    <property type="nucleotide sequence ID" value="NZ_DYUC01000122.1"/>
</dbReference>
<feature type="domain" description="UvrD-like helicase ATP-binding" evidence="12">
    <location>
        <begin position="12"/>
        <end position="291"/>
    </location>
</feature>
<dbReference type="Gene3D" id="3.40.50.300">
    <property type="entry name" value="P-loop containing nucleotide triphosphate hydrolases"/>
    <property type="match status" value="2"/>
</dbReference>
<dbReference type="InterPro" id="IPR014017">
    <property type="entry name" value="DNA_helicase_UvrD-like_C"/>
</dbReference>
<dbReference type="GO" id="GO:0003677">
    <property type="term" value="F:DNA binding"/>
    <property type="evidence" value="ECO:0007669"/>
    <property type="project" value="UniProtKB-KW"/>
</dbReference>
<dbReference type="SUPFAM" id="SSF52540">
    <property type="entry name" value="P-loop containing nucleoside triphosphate hydrolases"/>
    <property type="match status" value="1"/>
</dbReference>
<evidence type="ECO:0000256" key="2">
    <source>
        <dbReference type="ARBA" id="ARBA00022741"/>
    </source>
</evidence>
<dbReference type="EC" id="5.6.2.4" evidence="9"/>
<dbReference type="PANTHER" id="PTHR11070">
    <property type="entry name" value="UVRD / RECB / PCRA DNA HELICASE FAMILY MEMBER"/>
    <property type="match status" value="1"/>
</dbReference>
<evidence type="ECO:0000259" key="13">
    <source>
        <dbReference type="PROSITE" id="PS51217"/>
    </source>
</evidence>
<feature type="domain" description="UvrD-like helicase C-terminal" evidence="13">
    <location>
        <begin position="292"/>
        <end position="545"/>
    </location>
</feature>
<dbReference type="CDD" id="cd17932">
    <property type="entry name" value="DEXQc_UvrD"/>
    <property type="match status" value="1"/>
</dbReference>
<proteinExistence type="inferred from homology"/>
<evidence type="ECO:0000256" key="8">
    <source>
        <dbReference type="ARBA" id="ARBA00034617"/>
    </source>
</evidence>
<evidence type="ECO:0000313" key="15">
    <source>
        <dbReference type="Proteomes" id="UP000760668"/>
    </source>
</evidence>
<dbReference type="PROSITE" id="PS51198">
    <property type="entry name" value="UVRD_HELICASE_ATP_BIND"/>
    <property type="match status" value="1"/>
</dbReference>
<organism evidence="14 15">
    <name type="scientific">Pseudoflavonifractor capillosus</name>
    <dbReference type="NCBI Taxonomy" id="106588"/>
    <lineage>
        <taxon>Bacteria</taxon>
        <taxon>Bacillati</taxon>
        <taxon>Bacillota</taxon>
        <taxon>Clostridia</taxon>
        <taxon>Eubacteriales</taxon>
        <taxon>Oscillospiraceae</taxon>
        <taxon>Pseudoflavonifractor</taxon>
    </lineage>
</organism>
<evidence type="ECO:0000256" key="10">
    <source>
        <dbReference type="ARBA" id="ARBA00048988"/>
    </source>
</evidence>
<keyword evidence="2 11" id="KW-0547">Nucleotide-binding</keyword>
<dbReference type="InterPro" id="IPR000212">
    <property type="entry name" value="DNA_helicase_UvrD/REP"/>
</dbReference>
<dbReference type="Proteomes" id="UP000760668">
    <property type="component" value="Unassembled WGS sequence"/>
</dbReference>
<feature type="binding site" evidence="11">
    <location>
        <begin position="33"/>
        <end position="40"/>
    </location>
    <ligand>
        <name>ATP</name>
        <dbReference type="ChEBI" id="CHEBI:30616"/>
    </ligand>
</feature>
<evidence type="ECO:0000313" key="14">
    <source>
        <dbReference type="EMBL" id="HJG87727.1"/>
    </source>
</evidence>
<evidence type="ECO:0000259" key="12">
    <source>
        <dbReference type="PROSITE" id="PS51198"/>
    </source>
</evidence>
<dbReference type="GO" id="GO:0005524">
    <property type="term" value="F:ATP binding"/>
    <property type="evidence" value="ECO:0007669"/>
    <property type="project" value="UniProtKB-UniRule"/>
</dbReference>
<dbReference type="GO" id="GO:0043138">
    <property type="term" value="F:3'-5' DNA helicase activity"/>
    <property type="evidence" value="ECO:0007669"/>
    <property type="project" value="UniProtKB-EC"/>
</dbReference>
<comment type="catalytic activity">
    <reaction evidence="8">
        <text>Couples ATP hydrolysis with the unwinding of duplex DNA by translocating in the 3'-5' direction.</text>
        <dbReference type="EC" id="5.6.2.4"/>
    </reaction>
</comment>
<dbReference type="Gene3D" id="1.10.10.160">
    <property type="match status" value="1"/>
</dbReference>
<accession>A0A921STX9</accession>
<dbReference type="Pfam" id="PF13361">
    <property type="entry name" value="UvrD_C"/>
    <property type="match status" value="2"/>
</dbReference>
<dbReference type="Pfam" id="PF00580">
    <property type="entry name" value="UvrD-helicase"/>
    <property type="match status" value="1"/>
</dbReference>
<evidence type="ECO:0000256" key="11">
    <source>
        <dbReference type="PROSITE-ProRule" id="PRU00560"/>
    </source>
</evidence>
<dbReference type="AlphaFoldDB" id="A0A921STX9"/>
<keyword evidence="4 11" id="KW-0347">Helicase</keyword>
<comment type="catalytic activity">
    <reaction evidence="10">
        <text>ATP + H2O = ADP + phosphate + H(+)</text>
        <dbReference type="Rhea" id="RHEA:13065"/>
        <dbReference type="ChEBI" id="CHEBI:15377"/>
        <dbReference type="ChEBI" id="CHEBI:15378"/>
        <dbReference type="ChEBI" id="CHEBI:30616"/>
        <dbReference type="ChEBI" id="CHEBI:43474"/>
        <dbReference type="ChEBI" id="CHEBI:456216"/>
        <dbReference type="EC" id="5.6.2.4"/>
    </reaction>
</comment>
<gene>
    <name evidence="14" type="ORF">K8V01_12040</name>
</gene>
<keyword evidence="5 11" id="KW-0067">ATP-binding</keyword>
<dbReference type="GO" id="GO:0000725">
    <property type="term" value="P:recombinational repair"/>
    <property type="evidence" value="ECO:0007669"/>
    <property type="project" value="TreeGrafter"/>
</dbReference>
<dbReference type="InterPro" id="IPR027417">
    <property type="entry name" value="P-loop_NTPase"/>
</dbReference>